<keyword evidence="2" id="KW-1185">Reference proteome</keyword>
<name>A0ACB8UKP2_9APHY</name>
<accession>A0ACB8UKP2</accession>
<proteinExistence type="predicted"/>
<gene>
    <name evidence="1" type="ORF">BDY19DRAFT_988764</name>
</gene>
<comment type="caution">
    <text evidence="1">The sequence shown here is derived from an EMBL/GenBank/DDBJ whole genome shotgun (WGS) entry which is preliminary data.</text>
</comment>
<protein>
    <submittedName>
        <fullName evidence="1">Uncharacterized protein</fullName>
    </submittedName>
</protein>
<evidence type="ECO:0000313" key="2">
    <source>
        <dbReference type="Proteomes" id="UP001055072"/>
    </source>
</evidence>
<dbReference type="Proteomes" id="UP001055072">
    <property type="component" value="Unassembled WGS sequence"/>
</dbReference>
<dbReference type="EMBL" id="MU274900">
    <property type="protein sequence ID" value="KAI0094978.1"/>
    <property type="molecule type" value="Genomic_DNA"/>
</dbReference>
<sequence length="735" mass="81724">MLVQALLRQRACTKSFLLAASSPRSPHRLYSSQRTIDDHTPDVSSPDGPSHTDTEQTATAILTTVDNVDGDKQRTSRRRSKAPAKKSKSQAEDQKPPRKPKDPSRVETFLSSIAASVQEPTIADLERHRPRTRPRIETEQYTEAYNALLETLCRSFTKDQLHRCLVQYGVRVKGARSATKSYFAKAVVEGQWGWPNLEKVEKDIRDRTEVTRQRIEISPSELFVVLGRDGETLHGLSSKHKVEVSVKRGPLSLEVKGVRISVQRFSESLKALQKSVVEETFQLPTGTPIPPQLRQRISRLADAYLENVGDAGLIRICAKDHAGLTRAKRFTTRTMSQITNVIQTPVVSHLTERDLTAESSAVRQTARKYTLYPFVSPYALPWHTNVAAFFRVKRVQDWIFPPAVFAEKEAGLDKGLKTVIATSGVETRLRDIILSRSSSADGHNVTVKARLGHVLFGTKPSSEVQPYLGPLRGTHSYDSVREWMETYDAPTFVPSLPVSLVDSSLSAQKIVHRLVFRLLNSGNFPPVLQADSSSTFSYPNELITLEIILSQPNQSLPLLREDGSDLTPLPVQARYTKSVESYLDVMLPDRAMDIRFVISHSNNDLPESEQPPVLQEYASKLHAYATDISSSATEPEPPLTWTADGKTYILHGCFAVRQHIEPSESDPPANNVISENILDLDSRQRSMHCEVLCPNPSSDAAWSGLMKGCEKLALSFYAPSASSLALANGGEPLEF</sequence>
<reference evidence="1" key="1">
    <citation type="journal article" date="2021" name="Environ. Microbiol.">
        <title>Gene family expansions and transcriptome signatures uncover fungal adaptations to wood decay.</title>
        <authorList>
            <person name="Hage H."/>
            <person name="Miyauchi S."/>
            <person name="Viragh M."/>
            <person name="Drula E."/>
            <person name="Min B."/>
            <person name="Chaduli D."/>
            <person name="Navarro D."/>
            <person name="Favel A."/>
            <person name="Norest M."/>
            <person name="Lesage-Meessen L."/>
            <person name="Balint B."/>
            <person name="Merenyi Z."/>
            <person name="de Eugenio L."/>
            <person name="Morin E."/>
            <person name="Martinez A.T."/>
            <person name="Baldrian P."/>
            <person name="Stursova M."/>
            <person name="Martinez M.J."/>
            <person name="Novotny C."/>
            <person name="Magnuson J.K."/>
            <person name="Spatafora J.W."/>
            <person name="Maurice S."/>
            <person name="Pangilinan J."/>
            <person name="Andreopoulos W."/>
            <person name="LaButti K."/>
            <person name="Hundley H."/>
            <person name="Na H."/>
            <person name="Kuo A."/>
            <person name="Barry K."/>
            <person name="Lipzen A."/>
            <person name="Henrissat B."/>
            <person name="Riley R."/>
            <person name="Ahrendt S."/>
            <person name="Nagy L.G."/>
            <person name="Grigoriev I.V."/>
            <person name="Martin F."/>
            <person name="Rosso M.N."/>
        </authorList>
    </citation>
    <scope>NUCLEOTIDE SEQUENCE</scope>
    <source>
        <strain evidence="1">CBS 384.51</strain>
    </source>
</reference>
<organism evidence="1 2">
    <name type="scientific">Irpex rosettiformis</name>
    <dbReference type="NCBI Taxonomy" id="378272"/>
    <lineage>
        <taxon>Eukaryota</taxon>
        <taxon>Fungi</taxon>
        <taxon>Dikarya</taxon>
        <taxon>Basidiomycota</taxon>
        <taxon>Agaricomycotina</taxon>
        <taxon>Agaricomycetes</taxon>
        <taxon>Polyporales</taxon>
        <taxon>Irpicaceae</taxon>
        <taxon>Irpex</taxon>
    </lineage>
</organism>
<evidence type="ECO:0000313" key="1">
    <source>
        <dbReference type="EMBL" id="KAI0094978.1"/>
    </source>
</evidence>